<evidence type="ECO:0000313" key="2">
    <source>
        <dbReference type="EMBL" id="TDH34405.1"/>
    </source>
</evidence>
<dbReference type="RefSeq" id="WP_133285751.1">
    <property type="nucleotide sequence ID" value="NZ_SMSI01000004.1"/>
</dbReference>
<dbReference type="OrthoDB" id="8858565at2"/>
<keyword evidence="3" id="KW-1185">Reference proteome</keyword>
<dbReference type="AlphaFoldDB" id="A0A4R5PIM9"/>
<comment type="caution">
    <text evidence="2">The sequence shown here is derived from an EMBL/GenBank/DDBJ whole genome shotgun (WGS) entry which is preliminary data.</text>
</comment>
<proteinExistence type="predicted"/>
<dbReference type="Proteomes" id="UP000295131">
    <property type="component" value="Unassembled WGS sequence"/>
</dbReference>
<dbReference type="EMBL" id="SMSI01000004">
    <property type="protein sequence ID" value="TDH34405.1"/>
    <property type="molecule type" value="Genomic_DNA"/>
</dbReference>
<feature type="region of interest" description="Disordered" evidence="1">
    <location>
        <begin position="1"/>
        <end position="27"/>
    </location>
</feature>
<organism evidence="2 3">
    <name type="scientific">Pseudohoeflea suaedae</name>
    <dbReference type="NCBI Taxonomy" id="877384"/>
    <lineage>
        <taxon>Bacteria</taxon>
        <taxon>Pseudomonadati</taxon>
        <taxon>Pseudomonadota</taxon>
        <taxon>Alphaproteobacteria</taxon>
        <taxon>Hyphomicrobiales</taxon>
        <taxon>Rhizobiaceae</taxon>
        <taxon>Pseudohoeflea</taxon>
    </lineage>
</organism>
<reference evidence="2 3" key="1">
    <citation type="journal article" date="2013" name="Int. J. Syst. Evol. Microbiol.">
        <title>Hoeflea suaedae sp. nov., an endophytic bacterium isolated from the root of the halophyte Suaeda maritima.</title>
        <authorList>
            <person name="Chung E.J."/>
            <person name="Park J.A."/>
            <person name="Pramanik P."/>
            <person name="Bibi F."/>
            <person name="Jeon C.O."/>
            <person name="Chung Y.R."/>
        </authorList>
    </citation>
    <scope>NUCLEOTIDE SEQUENCE [LARGE SCALE GENOMIC DNA]</scope>
    <source>
        <strain evidence="2 3">YC6898</strain>
    </source>
</reference>
<accession>A0A4R5PIM9</accession>
<protein>
    <submittedName>
        <fullName evidence="2">DUF2188 domain-containing protein</fullName>
    </submittedName>
</protein>
<gene>
    <name evidence="2" type="ORF">E2A64_17205</name>
</gene>
<dbReference type="InterPro" id="IPR018691">
    <property type="entry name" value="DUF2188"/>
</dbReference>
<evidence type="ECO:0000313" key="3">
    <source>
        <dbReference type="Proteomes" id="UP000295131"/>
    </source>
</evidence>
<name>A0A4R5PIM9_9HYPH</name>
<evidence type="ECO:0000256" key="1">
    <source>
        <dbReference type="SAM" id="MobiDB-lite"/>
    </source>
</evidence>
<dbReference type="Pfam" id="PF09954">
    <property type="entry name" value="DUF2188"/>
    <property type="match status" value="1"/>
</dbReference>
<sequence>MSRKGQHVVRTGNKQWSVRKAGSSKVTSRFSTQEEAIAKGREIAKNQKTELYIHGADGRIRERSSYGSNPFPPKG</sequence>